<evidence type="ECO:0000313" key="2">
    <source>
        <dbReference type="Proteomes" id="UP000824221"/>
    </source>
</evidence>
<gene>
    <name evidence="1" type="ORF">H9797_01650</name>
</gene>
<accession>A0A9D2KFQ7</accession>
<comment type="caution">
    <text evidence="1">The sequence shown here is derived from an EMBL/GenBank/DDBJ whole genome shotgun (WGS) entry which is preliminary data.</text>
</comment>
<organism evidence="1 2">
    <name type="scientific">Candidatus Gallimonas gallistercoris</name>
    <dbReference type="NCBI Taxonomy" id="2838602"/>
    <lineage>
        <taxon>Bacteria</taxon>
        <taxon>Bacillati</taxon>
        <taxon>Bacillota</taxon>
        <taxon>Clostridia</taxon>
        <taxon>Candidatus Gallimonas</taxon>
    </lineage>
</organism>
<dbReference type="AlphaFoldDB" id="A0A9D2KFQ7"/>
<name>A0A9D2KFQ7_9FIRM</name>
<dbReference type="Proteomes" id="UP000824221">
    <property type="component" value="Unassembled WGS sequence"/>
</dbReference>
<sequence length="339" mass="36579">MKKIRMAGLILLAPLTLLCACSGGVPLSFTANWYRNTALGGSVGDTLEELTYEVTFTPAEDTSGGLSVEYATGSYTTKLINDNLTLADGSTKEGYIYTTELTISGRYLLAGKASETFTDSVKSTVSFLPVSYGLQPVMSEKEVVSTSPETSSPASLEGAFRTYHYTYDVSYDAGLTTATAVYTDLTEYKTEEGETVRRDPETREYEIEGDTTYLDNEQILFALRGLDLSSGVTFRTINSVMGHVTEAGTSSNTQSSAAVKTAVDFTMDGTAVKQEIDAIEVPLVYHSSPSGQAQTLVYAATTDPNNNTYRNVLLKMEVPVVQSLGTLVYTLKEAAFANK</sequence>
<reference evidence="1" key="1">
    <citation type="journal article" date="2021" name="PeerJ">
        <title>Extensive microbial diversity within the chicken gut microbiome revealed by metagenomics and culture.</title>
        <authorList>
            <person name="Gilroy R."/>
            <person name="Ravi A."/>
            <person name="Getino M."/>
            <person name="Pursley I."/>
            <person name="Horton D.L."/>
            <person name="Alikhan N.F."/>
            <person name="Baker D."/>
            <person name="Gharbi K."/>
            <person name="Hall N."/>
            <person name="Watson M."/>
            <person name="Adriaenssens E.M."/>
            <person name="Foster-Nyarko E."/>
            <person name="Jarju S."/>
            <person name="Secka A."/>
            <person name="Antonio M."/>
            <person name="Oren A."/>
            <person name="Chaudhuri R.R."/>
            <person name="La Ragione R."/>
            <person name="Hildebrand F."/>
            <person name="Pallen M.J."/>
        </authorList>
    </citation>
    <scope>NUCLEOTIDE SEQUENCE</scope>
    <source>
        <strain evidence="1">CHK156-179</strain>
    </source>
</reference>
<evidence type="ECO:0000313" key="1">
    <source>
        <dbReference type="EMBL" id="HJA02072.1"/>
    </source>
</evidence>
<protein>
    <submittedName>
        <fullName evidence="1">Uncharacterized protein</fullName>
    </submittedName>
</protein>
<dbReference type="EMBL" id="DXAJ01000030">
    <property type="protein sequence ID" value="HJA02072.1"/>
    <property type="molecule type" value="Genomic_DNA"/>
</dbReference>
<proteinExistence type="predicted"/>
<reference evidence="1" key="2">
    <citation type="submission" date="2021-04" db="EMBL/GenBank/DDBJ databases">
        <authorList>
            <person name="Gilroy R."/>
        </authorList>
    </citation>
    <scope>NUCLEOTIDE SEQUENCE</scope>
    <source>
        <strain evidence="1">CHK156-179</strain>
    </source>
</reference>
<dbReference type="PROSITE" id="PS51257">
    <property type="entry name" value="PROKAR_LIPOPROTEIN"/>
    <property type="match status" value="1"/>
</dbReference>